<accession>A0ABU0EHL0</accession>
<dbReference type="Gene3D" id="3.40.50.1820">
    <property type="entry name" value="alpha/beta hydrolase"/>
    <property type="match status" value="1"/>
</dbReference>
<comment type="caution">
    <text evidence="2">The sequence shown here is derived from an EMBL/GenBank/DDBJ whole genome shotgun (WGS) entry which is preliminary data.</text>
</comment>
<gene>
    <name evidence="2" type="ORF">J2X26_003084</name>
</gene>
<evidence type="ECO:0000313" key="3">
    <source>
        <dbReference type="Proteomes" id="UP001239626"/>
    </source>
</evidence>
<dbReference type="Proteomes" id="UP001239626">
    <property type="component" value="Unassembled WGS sequence"/>
</dbReference>
<sequence length="190" mass="20242">MAEILLLHHVLGLTDGVRALADRFRAAGHTVHTPDLFEGRTFDSIPAGMAHEEDDLGWDEMTARTRRAAADLPSELVYMGISMGVVYSHLLVQSRPGALGAVFLESATSLDDFGDWPAGVPLQVHGHADDEFFGADGADNARALVAAAGAGDVFVYPGSTHLFVDDTLPTFDAGQTAEVVDRILAFAPLR</sequence>
<dbReference type="InterPro" id="IPR051049">
    <property type="entry name" value="Dienelactone_hydrolase-like"/>
</dbReference>
<dbReference type="InterPro" id="IPR002925">
    <property type="entry name" value="Dienelactn_hydro"/>
</dbReference>
<evidence type="ECO:0000259" key="1">
    <source>
        <dbReference type="Pfam" id="PF01738"/>
    </source>
</evidence>
<keyword evidence="2" id="KW-0378">Hydrolase</keyword>
<organism evidence="2 3">
    <name type="scientific">Cellulomonas humilata</name>
    <dbReference type="NCBI Taxonomy" id="144055"/>
    <lineage>
        <taxon>Bacteria</taxon>
        <taxon>Bacillati</taxon>
        <taxon>Actinomycetota</taxon>
        <taxon>Actinomycetes</taxon>
        <taxon>Micrococcales</taxon>
        <taxon>Cellulomonadaceae</taxon>
        <taxon>Cellulomonas</taxon>
    </lineage>
</organism>
<evidence type="ECO:0000313" key="2">
    <source>
        <dbReference type="EMBL" id="MDQ0374757.1"/>
    </source>
</evidence>
<dbReference type="InterPro" id="IPR029058">
    <property type="entry name" value="AB_hydrolase_fold"/>
</dbReference>
<keyword evidence="3" id="KW-1185">Reference proteome</keyword>
<dbReference type="GO" id="GO:0016787">
    <property type="term" value="F:hydrolase activity"/>
    <property type="evidence" value="ECO:0007669"/>
    <property type="project" value="UniProtKB-KW"/>
</dbReference>
<dbReference type="SUPFAM" id="SSF53474">
    <property type="entry name" value="alpha/beta-Hydrolases"/>
    <property type="match status" value="1"/>
</dbReference>
<dbReference type="RefSeq" id="WP_307493579.1">
    <property type="nucleotide sequence ID" value="NZ_JAUSVB010000004.1"/>
</dbReference>
<protein>
    <submittedName>
        <fullName evidence="2">Dienelactone hydrolase</fullName>
    </submittedName>
</protein>
<dbReference type="PANTHER" id="PTHR46623:SF6">
    <property type="entry name" value="ALPHA_BETA-HYDROLASES SUPERFAMILY PROTEIN"/>
    <property type="match status" value="1"/>
</dbReference>
<name>A0ABU0EHL0_9CELL</name>
<feature type="domain" description="Dienelactone hydrolase" evidence="1">
    <location>
        <begin position="4"/>
        <end position="183"/>
    </location>
</feature>
<dbReference type="EMBL" id="JAUSVB010000004">
    <property type="protein sequence ID" value="MDQ0374757.1"/>
    <property type="molecule type" value="Genomic_DNA"/>
</dbReference>
<reference evidence="2 3" key="1">
    <citation type="submission" date="2023-07" db="EMBL/GenBank/DDBJ databases">
        <title>Sorghum-associated microbial communities from plants grown in Nebraska, USA.</title>
        <authorList>
            <person name="Schachtman D."/>
        </authorList>
    </citation>
    <scope>NUCLEOTIDE SEQUENCE [LARGE SCALE GENOMIC DNA]</scope>
    <source>
        <strain evidence="2 3">BE332</strain>
    </source>
</reference>
<proteinExistence type="predicted"/>
<dbReference type="Pfam" id="PF01738">
    <property type="entry name" value="DLH"/>
    <property type="match status" value="1"/>
</dbReference>
<dbReference type="PANTHER" id="PTHR46623">
    <property type="entry name" value="CARBOXYMETHYLENEBUTENOLIDASE-RELATED"/>
    <property type="match status" value="1"/>
</dbReference>